<feature type="transmembrane region" description="Helical" evidence="1">
    <location>
        <begin position="42"/>
        <end position="69"/>
    </location>
</feature>
<reference evidence="2" key="1">
    <citation type="submission" date="2020-07" db="EMBL/GenBank/DDBJ databases">
        <title>Vallitalea pronyensis genome.</title>
        <authorList>
            <person name="Postec A."/>
        </authorList>
    </citation>
    <scope>NUCLEOTIDE SEQUENCE</scope>
    <source>
        <strain evidence="2">FatNI3</strain>
    </source>
</reference>
<dbReference type="RefSeq" id="WP_212697546.1">
    <property type="nucleotide sequence ID" value="NZ_CP058649.1"/>
</dbReference>
<evidence type="ECO:0000313" key="2">
    <source>
        <dbReference type="EMBL" id="QUI22068.1"/>
    </source>
</evidence>
<proteinExistence type="predicted"/>
<protein>
    <submittedName>
        <fullName evidence="2">Uncharacterized protein</fullName>
    </submittedName>
</protein>
<keyword evidence="1" id="KW-1133">Transmembrane helix</keyword>
<sequence length="168" mass="18794">MSYHEKRTIVIIITELFILAAYCIYTYSKYQSGDLPSGDMKAWAGIMLVFIGLTIGVTIVVQIIFNIILSVGIAIQEKRTNGMCDDKDVEKTIDAEMVSDERDKLIELKSMRLFLIISGIGFVVSLATQVLNYSPAVLLNVLFISFSVGSLFEGLTQIYFYRRGIKNG</sequence>
<dbReference type="EMBL" id="CP058649">
    <property type="protein sequence ID" value="QUI22068.1"/>
    <property type="molecule type" value="Genomic_DNA"/>
</dbReference>
<feature type="transmembrane region" description="Helical" evidence="1">
    <location>
        <begin position="137"/>
        <end position="161"/>
    </location>
</feature>
<dbReference type="KEGG" id="vpy:HZI73_07040"/>
<keyword evidence="1" id="KW-0812">Transmembrane</keyword>
<evidence type="ECO:0000256" key="1">
    <source>
        <dbReference type="SAM" id="Phobius"/>
    </source>
</evidence>
<dbReference type="Proteomes" id="UP000683246">
    <property type="component" value="Chromosome"/>
</dbReference>
<name>A0A8J8MIT8_9FIRM</name>
<gene>
    <name evidence="2" type="ORF">HZI73_07040</name>
</gene>
<feature type="transmembrane region" description="Helical" evidence="1">
    <location>
        <begin position="113"/>
        <end position="131"/>
    </location>
</feature>
<keyword evidence="1" id="KW-0472">Membrane</keyword>
<keyword evidence="3" id="KW-1185">Reference proteome</keyword>
<organism evidence="2 3">
    <name type="scientific">Vallitalea pronyensis</name>
    <dbReference type="NCBI Taxonomy" id="1348613"/>
    <lineage>
        <taxon>Bacteria</taxon>
        <taxon>Bacillati</taxon>
        <taxon>Bacillota</taxon>
        <taxon>Clostridia</taxon>
        <taxon>Lachnospirales</taxon>
        <taxon>Vallitaleaceae</taxon>
        <taxon>Vallitalea</taxon>
    </lineage>
</organism>
<feature type="transmembrane region" description="Helical" evidence="1">
    <location>
        <begin position="9"/>
        <end position="27"/>
    </location>
</feature>
<dbReference type="AlphaFoldDB" id="A0A8J8MIT8"/>
<evidence type="ECO:0000313" key="3">
    <source>
        <dbReference type="Proteomes" id="UP000683246"/>
    </source>
</evidence>
<accession>A0A8J8MIT8</accession>